<dbReference type="PROSITE" id="PS51257">
    <property type="entry name" value="PROKAR_LIPOPROTEIN"/>
    <property type="match status" value="1"/>
</dbReference>
<feature type="transmembrane region" description="Helical" evidence="4">
    <location>
        <begin position="75"/>
        <end position="92"/>
    </location>
</feature>
<evidence type="ECO:0000259" key="5">
    <source>
        <dbReference type="PROSITE" id="PS50850"/>
    </source>
</evidence>
<dbReference type="AlphaFoldDB" id="A0A261TYD9"/>
<evidence type="ECO:0000313" key="7">
    <source>
        <dbReference type="Proteomes" id="UP000216885"/>
    </source>
</evidence>
<dbReference type="Gene3D" id="1.20.1250.20">
    <property type="entry name" value="MFS general substrate transporter like domains"/>
    <property type="match status" value="2"/>
</dbReference>
<gene>
    <name evidence="6" type="ORF">CAL20_17245</name>
</gene>
<dbReference type="InterPro" id="IPR036259">
    <property type="entry name" value="MFS_trans_sf"/>
</dbReference>
<dbReference type="InterPro" id="IPR020846">
    <property type="entry name" value="MFS_dom"/>
</dbReference>
<feature type="transmembrane region" description="Helical" evidence="4">
    <location>
        <begin position="98"/>
        <end position="121"/>
    </location>
</feature>
<feature type="transmembrane region" description="Helical" evidence="4">
    <location>
        <begin position="306"/>
        <end position="327"/>
    </location>
</feature>
<evidence type="ECO:0000256" key="4">
    <source>
        <dbReference type="SAM" id="Phobius"/>
    </source>
</evidence>
<dbReference type="SUPFAM" id="SSF103473">
    <property type="entry name" value="MFS general substrate transporter"/>
    <property type="match status" value="1"/>
</dbReference>
<dbReference type="PANTHER" id="PTHR11360">
    <property type="entry name" value="MONOCARBOXYLATE TRANSPORTER"/>
    <property type="match status" value="1"/>
</dbReference>
<feature type="transmembrane region" description="Helical" evidence="4">
    <location>
        <begin position="282"/>
        <end position="300"/>
    </location>
</feature>
<keyword evidence="7" id="KW-1185">Reference proteome</keyword>
<dbReference type="EMBL" id="NEVQ01000016">
    <property type="protein sequence ID" value="OZI54728.1"/>
    <property type="molecule type" value="Genomic_DNA"/>
</dbReference>
<dbReference type="GO" id="GO:0022857">
    <property type="term" value="F:transmembrane transporter activity"/>
    <property type="evidence" value="ECO:0007669"/>
    <property type="project" value="InterPro"/>
</dbReference>
<evidence type="ECO:0000256" key="1">
    <source>
        <dbReference type="ARBA" id="ARBA00022692"/>
    </source>
</evidence>
<dbReference type="PANTHER" id="PTHR11360:SF290">
    <property type="entry name" value="MONOCARBOXYLATE MFS PERMEASE"/>
    <property type="match status" value="1"/>
</dbReference>
<dbReference type="PROSITE" id="PS50850">
    <property type="entry name" value="MFS"/>
    <property type="match status" value="1"/>
</dbReference>
<feature type="transmembrane region" description="Helical" evidence="4">
    <location>
        <begin position="9"/>
        <end position="35"/>
    </location>
</feature>
<dbReference type="InterPro" id="IPR050327">
    <property type="entry name" value="Proton-linked_MCT"/>
</dbReference>
<dbReference type="OrthoDB" id="65739at2"/>
<keyword evidence="1 4" id="KW-0812">Transmembrane</keyword>
<feature type="transmembrane region" description="Helical" evidence="4">
    <location>
        <begin position="133"/>
        <end position="156"/>
    </location>
</feature>
<accession>A0A261TYD9</accession>
<evidence type="ECO:0000313" key="6">
    <source>
        <dbReference type="EMBL" id="OZI54728.1"/>
    </source>
</evidence>
<feature type="transmembrane region" description="Helical" evidence="4">
    <location>
        <begin position="339"/>
        <end position="358"/>
    </location>
</feature>
<evidence type="ECO:0000256" key="3">
    <source>
        <dbReference type="ARBA" id="ARBA00023136"/>
    </source>
</evidence>
<dbReference type="CDD" id="cd17355">
    <property type="entry name" value="MFS_YcxA_like"/>
    <property type="match status" value="1"/>
</dbReference>
<dbReference type="Pfam" id="PF07690">
    <property type="entry name" value="MFS_1"/>
    <property type="match status" value="1"/>
</dbReference>
<sequence>MQNQVYRWVIVATGGVLGCIAIGAMFCLPVFLFSIAQDTGWSTTGISTAMTIGFLALAVASPLWGTLSDRLGPRLVVLTGSVLLAAGLALASKAPSLLVFQLAFGLLVGASGAAIMVPIMASVTGWFDTHRSLAVSLVSAGMGVAPMTMSPLAAWLVDGHDWRTAMLIIASIVAVSMIPLSFLIRRPPALAEPAAQSPETADQPSLSLAEALKSRQFIILALTNFFCCATHSGPIFHTVSYAVTCGIPVITAATIYSLEGLTGLGGRVAFGLLGDRLGAKRVLVWGLLAQAFGALIYAFASNLGTFYAAAAVFGFIYGGIMPLYAVIVRENFPLHMMGTVIGGTTMAGSLGMATGPVAGGLLHDLTGSYVWLYVGSFALGTGAFLIALTFKPFPKTAIGLPALSRQAE</sequence>
<keyword evidence="2 4" id="KW-1133">Transmembrane helix</keyword>
<feature type="transmembrane region" description="Helical" evidence="4">
    <location>
        <begin position="241"/>
        <end position="261"/>
    </location>
</feature>
<organism evidence="6 7">
    <name type="scientific">Bordetella genomosp. 4</name>
    <dbReference type="NCBI Taxonomy" id="463044"/>
    <lineage>
        <taxon>Bacteria</taxon>
        <taxon>Pseudomonadati</taxon>
        <taxon>Pseudomonadota</taxon>
        <taxon>Betaproteobacteria</taxon>
        <taxon>Burkholderiales</taxon>
        <taxon>Alcaligenaceae</taxon>
        <taxon>Bordetella</taxon>
    </lineage>
</organism>
<feature type="transmembrane region" description="Helical" evidence="4">
    <location>
        <begin position="41"/>
        <end position="63"/>
    </location>
</feature>
<feature type="transmembrane region" description="Helical" evidence="4">
    <location>
        <begin position="370"/>
        <end position="390"/>
    </location>
</feature>
<proteinExistence type="predicted"/>
<keyword evidence="3 4" id="KW-0472">Membrane</keyword>
<feature type="transmembrane region" description="Helical" evidence="4">
    <location>
        <begin position="217"/>
        <end position="235"/>
    </location>
</feature>
<dbReference type="Proteomes" id="UP000216885">
    <property type="component" value="Unassembled WGS sequence"/>
</dbReference>
<dbReference type="InterPro" id="IPR011701">
    <property type="entry name" value="MFS"/>
</dbReference>
<comment type="caution">
    <text evidence="6">The sequence shown here is derived from an EMBL/GenBank/DDBJ whole genome shotgun (WGS) entry which is preliminary data.</text>
</comment>
<protein>
    <submittedName>
        <fullName evidence="6">MFS transporter</fullName>
    </submittedName>
</protein>
<evidence type="ECO:0000256" key="2">
    <source>
        <dbReference type="ARBA" id="ARBA00022989"/>
    </source>
</evidence>
<feature type="transmembrane region" description="Helical" evidence="4">
    <location>
        <begin position="162"/>
        <end position="184"/>
    </location>
</feature>
<feature type="domain" description="Major facilitator superfamily (MFS) profile" evidence="5">
    <location>
        <begin position="7"/>
        <end position="393"/>
    </location>
</feature>
<name>A0A261TYD9_9BORD</name>
<reference evidence="6 7" key="1">
    <citation type="submission" date="2017-05" db="EMBL/GenBank/DDBJ databases">
        <title>Complete and WGS of Bordetella genogroups.</title>
        <authorList>
            <person name="Spilker T."/>
            <person name="LiPuma J."/>
        </authorList>
    </citation>
    <scope>NUCLEOTIDE SEQUENCE [LARGE SCALE GENOMIC DNA]</scope>
    <source>
        <strain evidence="6 7">AU9919</strain>
    </source>
</reference>